<protein>
    <submittedName>
        <fullName evidence="2">Uncharacterized protein</fullName>
    </submittedName>
</protein>
<sequence>LYPRLLLPNSQTQMTPTGSARLLTDAGPQFHQHIFSAQLGEQLKQTAHRGPRASLPVVQQLAHGVSVHLQMPDLQVLEAHLLRQRCPIRRNLRPHGQGGHGADPGRGLRGGDFCGHGGIPRSLRVVESRSLSELPPSFTATPASGPAPRVSVSEKHRPALESGTLAAVWRWGRPAWVLRVWGNRLYANRGPSFGGCRK</sequence>
<evidence type="ECO:0000313" key="2">
    <source>
        <dbReference type="Ensembl" id="ENSNVIP00000032318.1"/>
    </source>
</evidence>
<name>A0A8C7CA39_NEOVI</name>
<dbReference type="GeneTree" id="ENSGT01070000253936"/>
<reference evidence="2" key="1">
    <citation type="submission" date="2025-08" db="UniProtKB">
        <authorList>
            <consortium name="Ensembl"/>
        </authorList>
    </citation>
    <scope>IDENTIFICATION</scope>
</reference>
<dbReference type="Ensembl" id="ENSNVIT00000037468.1">
    <property type="protein sequence ID" value="ENSNVIP00000032318.1"/>
    <property type="gene ID" value="ENSNVIG00000024921.1"/>
</dbReference>
<evidence type="ECO:0000313" key="3">
    <source>
        <dbReference type="Proteomes" id="UP000694425"/>
    </source>
</evidence>
<evidence type="ECO:0000256" key="1">
    <source>
        <dbReference type="SAM" id="MobiDB-lite"/>
    </source>
</evidence>
<keyword evidence="3" id="KW-1185">Reference proteome</keyword>
<accession>A0A8C7CA39</accession>
<reference evidence="2" key="2">
    <citation type="submission" date="2025-09" db="UniProtKB">
        <authorList>
            <consortium name="Ensembl"/>
        </authorList>
    </citation>
    <scope>IDENTIFICATION</scope>
</reference>
<proteinExistence type="predicted"/>
<organism evidence="2 3">
    <name type="scientific">Neovison vison</name>
    <name type="common">American mink</name>
    <name type="synonym">Mustela vison</name>
    <dbReference type="NCBI Taxonomy" id="452646"/>
    <lineage>
        <taxon>Eukaryota</taxon>
        <taxon>Metazoa</taxon>
        <taxon>Chordata</taxon>
        <taxon>Craniata</taxon>
        <taxon>Vertebrata</taxon>
        <taxon>Euteleostomi</taxon>
        <taxon>Mammalia</taxon>
        <taxon>Eutheria</taxon>
        <taxon>Laurasiatheria</taxon>
        <taxon>Carnivora</taxon>
        <taxon>Caniformia</taxon>
        <taxon>Musteloidea</taxon>
        <taxon>Mustelidae</taxon>
        <taxon>Mustelinae</taxon>
        <taxon>Neogale</taxon>
    </lineage>
</organism>
<feature type="region of interest" description="Disordered" evidence="1">
    <location>
        <begin position="134"/>
        <end position="155"/>
    </location>
</feature>
<dbReference type="AlphaFoldDB" id="A0A8C7CA39"/>
<dbReference type="Proteomes" id="UP000694425">
    <property type="component" value="Unplaced"/>
</dbReference>